<name>A0AAN7V7H8_9COLE</name>
<proteinExistence type="predicted"/>
<protein>
    <submittedName>
        <fullName evidence="2">Uncharacterized protein</fullName>
    </submittedName>
</protein>
<dbReference type="Proteomes" id="UP001329430">
    <property type="component" value="Chromosome 8"/>
</dbReference>
<evidence type="ECO:0000256" key="1">
    <source>
        <dbReference type="SAM" id="SignalP"/>
    </source>
</evidence>
<keyword evidence="3" id="KW-1185">Reference proteome</keyword>
<comment type="caution">
    <text evidence="2">The sequence shown here is derived from an EMBL/GenBank/DDBJ whole genome shotgun (WGS) entry which is preliminary data.</text>
</comment>
<accession>A0AAN7V7H8</accession>
<evidence type="ECO:0000313" key="2">
    <source>
        <dbReference type="EMBL" id="KAK5640331.1"/>
    </source>
</evidence>
<organism evidence="2 3">
    <name type="scientific">Pyrocoelia pectoralis</name>
    <dbReference type="NCBI Taxonomy" id="417401"/>
    <lineage>
        <taxon>Eukaryota</taxon>
        <taxon>Metazoa</taxon>
        <taxon>Ecdysozoa</taxon>
        <taxon>Arthropoda</taxon>
        <taxon>Hexapoda</taxon>
        <taxon>Insecta</taxon>
        <taxon>Pterygota</taxon>
        <taxon>Neoptera</taxon>
        <taxon>Endopterygota</taxon>
        <taxon>Coleoptera</taxon>
        <taxon>Polyphaga</taxon>
        <taxon>Elateriformia</taxon>
        <taxon>Elateroidea</taxon>
        <taxon>Lampyridae</taxon>
        <taxon>Lampyrinae</taxon>
        <taxon>Pyrocoelia</taxon>
    </lineage>
</organism>
<gene>
    <name evidence="2" type="ORF">RI129_011142</name>
</gene>
<reference evidence="2 3" key="1">
    <citation type="journal article" date="2024" name="Insects">
        <title>An Improved Chromosome-Level Genome Assembly of the Firefly Pyrocoelia pectoralis.</title>
        <authorList>
            <person name="Fu X."/>
            <person name="Meyer-Rochow V.B."/>
            <person name="Ballantyne L."/>
            <person name="Zhu X."/>
        </authorList>
    </citation>
    <scope>NUCLEOTIDE SEQUENCE [LARGE SCALE GENOMIC DNA]</scope>
    <source>
        <strain evidence="2">XCY_ONT2</strain>
    </source>
</reference>
<dbReference type="AlphaFoldDB" id="A0AAN7V7H8"/>
<keyword evidence="1" id="KW-0732">Signal</keyword>
<sequence>MCSLLRVVLILICTCNVNSQASMKLICKTCGDTVNEYCCQFHNSCCDFTSTTGCPPPSSIETRTACRNPIRCVVSSQCPALKQCCRTTLCGVACTDTIFRDY</sequence>
<feature type="signal peptide" evidence="1">
    <location>
        <begin position="1"/>
        <end position="19"/>
    </location>
</feature>
<evidence type="ECO:0000313" key="3">
    <source>
        <dbReference type="Proteomes" id="UP001329430"/>
    </source>
</evidence>
<dbReference type="EMBL" id="JAVRBK010000008">
    <property type="protein sequence ID" value="KAK5640331.1"/>
    <property type="molecule type" value="Genomic_DNA"/>
</dbReference>
<feature type="chain" id="PRO_5043016640" evidence="1">
    <location>
        <begin position="20"/>
        <end position="102"/>
    </location>
</feature>